<gene>
    <name evidence="9" type="ORF">Fmac_030390</name>
</gene>
<dbReference type="InterPro" id="IPR027417">
    <property type="entry name" value="P-loop_NTPase"/>
</dbReference>
<dbReference type="PANTHER" id="PTHR10887">
    <property type="entry name" value="DNA2/NAM7 HELICASE FAMILY"/>
    <property type="match status" value="1"/>
</dbReference>
<reference evidence="9 10" key="1">
    <citation type="submission" date="2024-08" db="EMBL/GenBank/DDBJ databases">
        <title>Insights into the chromosomal genome structure of Flemingia macrophylla.</title>
        <authorList>
            <person name="Ding Y."/>
            <person name="Zhao Y."/>
            <person name="Bi W."/>
            <person name="Wu M."/>
            <person name="Zhao G."/>
            <person name="Gong Y."/>
            <person name="Li W."/>
            <person name="Zhang P."/>
        </authorList>
    </citation>
    <scope>NUCLEOTIDE SEQUENCE [LARGE SCALE GENOMIC DNA]</scope>
    <source>
        <strain evidence="9">DYQJB</strain>
        <tissue evidence="9">Leaf</tissue>
    </source>
</reference>
<dbReference type="InterPro" id="IPR041679">
    <property type="entry name" value="DNA2/NAM7-like_C"/>
</dbReference>
<dbReference type="InterPro" id="IPR056474">
    <property type="entry name" value="SEN1_barrel"/>
</dbReference>
<proteinExistence type="predicted"/>
<keyword evidence="10" id="KW-1185">Reference proteome</keyword>
<name>A0ABD1KZ20_9FABA</name>
<dbReference type="Proteomes" id="UP001603857">
    <property type="component" value="Unassembled WGS sequence"/>
</dbReference>
<feature type="domain" description="DNA2/NAM7 helicase helicase" evidence="6">
    <location>
        <begin position="1727"/>
        <end position="2036"/>
    </location>
</feature>
<keyword evidence="2" id="KW-0378">Hydrolase</keyword>
<accession>A0ABD1KZ20</accession>
<dbReference type="CDD" id="cd18808">
    <property type="entry name" value="SF1_C_Upf1"/>
    <property type="match status" value="1"/>
</dbReference>
<keyword evidence="4" id="KW-0067">ATP-binding</keyword>
<sequence length="2546" mass="287556">MSMAKKLTTRRELLDRWRGIEEEEENDDDNVHPSKRRSLHLHKEKWFADAYNFLICLPNESHIWCGFSDIMGPLLETFYNYFKDDRQDSPLRLLWKRISDEMQHCLQCICQHHQAQDMYRMEYESSSIGPLLDVLRKLDNDRVTLHLRDINTKIAGEKYDPACDNAEVVNVLYEVLMFPILLDYQPLFTEFELFVEAIDNKHELALSGNQQFPGVYALLFCKRSVRSVGYRLAGLMGKLRRATDLEPLQPLLKKFIGCLEADALPVALETSTPRTQSNRVSLWIGTKSLLGFLDPSTFEEGILERYPFFVDIVLNHISGDSPEFSHAVTCLRLLFEMLGCKLWLRSTLSPCAMRNTLIGQCFHTRNEKIHKDIFGLFEPFLQASLQDGELEKQRRYFLYFLLHQVPVSSNFSVLTRKLACQIALLVVHRGYKMNPPCPPFECAHMCVVSHDHLLLNCIDQIVYPMNEFVTSIRWSFHVTALKVGTDCDDVRHNNELVFSLPCTRLASSGLSPFITRFVCSSRIRLSLPPWVNWLDSSLWVVYVVVCLAWFESSEIVVFSSLACGGLHSPLNRVTWLCGGLHSPLNFVTWLCGGLYSPLICGWFGVLFCGLALLEYFVAGLLILGPALVSSLKDSSLHNSLRQPAFDLIQTIIVSDATALISSVLNCRTTPSNGSDIADEVIELDDENDDIWLPTIPDGQEKDTSSSWSQFRVQSGITSQDCREWMCIPMLWVDVLVDIDPSIFQISFLKAVFWARSRFPMVEFENSANMELPIRSFLSSYTAEISSSFGWKVPTGSDDGGDGNKSKNSVEVLTMSFPLLRTFIRLTAHFLVQIRQGEFRRHWTWEPLMSESLILSLLDPHDDVRQFGKSILEQVSDTRGLSSGLKFLCSHNLSLYATILGLKHAMKLVQLDSVLLKFHKLHHFWFLLCKLVKDEVLLAPELTENTCSDLRMSKFSSQGGFLKQSTLDYLPENVVKHAINVEQRTKERFGCLLCEMAWPIFYRCLINGKNFIDYNLCQSSRSWELRFTATKPPRHCPTTAVVAVGVVDRAERCAPLRQGKRRKSRLETRRHAQPQSPACVAHAPSFGETHSPPPTQTRSPEPPESVPGVGDDPFDPMTCVRLLEILPVLVDKLHLSGDKVLGNFTLRVQNKLNFKWLPDLMEWGKSSLEVVIVYWKRAFTFILNQFKPRCEKTSLSTIMTIENLLHDGYTFEELKEQVSRLSVALSIEGSHNVQEANVKSKSLVSERFPFEKSLFTSDIHFSSMEHIDMPNVDSEIIAGKRSTESVIILSDDEVEPKVSSKKDILSVSEASQHISDGNIMPHDVGNSVPTADLTNLNVSVMKNSKTMKESIQKKASSSNLHYKSGTTSFIDAKDLGSCRKEVSSKSKAMVSLTENSDEAVNARNLNKAYSNMAPKNGDTVPSTCNKMSCDIQDAEDDPLETALKSAGHVQLHVPKPTVSKRQVIQLKTPFENKCGYLRNLEDPMKRFRPPSLDDWYKAILEINYFATVGLSSLRKDEKQVVNNLKEVPAYFQSPEQYMEIFQPLVLEEFKAQLHNSFLEMSSWEMFYGILSVMSIERIDDFHLVRFVQDDGDSAKCRIFSENDFLLLTKEHPQKSSRDVHMVGKVERREKDNKRSSSIILIRLYFQNGSLRLNQARRNLTERSKWHACRIMSITPQIREFHALSSIKDIPLLPLILNPVNDSFSPNECKEVDLNSLCQSLQQTLRSSFNVNQLQAISVAIRRAKAKKSVGLSLIQGPPGTGKTRTIVAIVSALLASQQKVTCQKNPPEENVYKNSRPKISQSSAIARAWQDAALARQVVDDMQNSTKSFGNYARQRVLICAQSNAAVDELVARISSNGLYGKERMHSTDGKNDLKDDSSATLRAKLEKLVDSIRFYEAKRANSRDGNSNVKSHLHNDSHMSNEKEMSEIEIEMKLRKLYEQKRQIYKDLCNVQAQEKKANEEIRILRNKLRKSILKEAEIVFGGPSEHTLFDAVVIDEAAQALEPATLIPLQLLKSSGTKCVMVGDPKQLPATVLSNVASKFLYECSMFERLQKAGHPVIMLTEQYRMHPEICKFPSLHFYDNKLLNGSQMSNKSAPFHQTKGLGPYVFYDIIDGQEVRGKTSGVMSLCNEHEANAAVEVLRFPAEFVGGRIGVITPYKSQLSLLRSRFLNAFGPLSVAEIEFNTVDGFQGREVDILLLSTVRAAHSGIAASENNSNCIGFVADVRRMNVALTRARLSLWIFGNARTLQSNQNWAALLKDAKERNLIMMSKMPYHSMFKTDKNKYLVENSDNHTRELKHEKVKESGHSARDCLVHGKNSIERKKKRVASEVRDSNKGNGDENTFSALGKDAPCKERKSEDEHVSIAKNMDKVAKYESRSSCHDKFTMSTQKVCNGGREGIDPLNISNEKTTLGKRQLKFQHSRNNLDYPVEKTGGGHKASKLSVSERVTMHSRGNRSSSTEISASSKGCHKETDAVVQGTTPNQSKDAEISKRKQQREAVEAILYSSLISAKKGETLTKVSAKRPFSSSIGSTKPPMTKNAKSAIEE</sequence>
<dbReference type="SUPFAM" id="SSF52540">
    <property type="entry name" value="P-loop containing nucleoside triphosphate hydrolases"/>
    <property type="match status" value="1"/>
</dbReference>
<dbReference type="GO" id="GO:0016787">
    <property type="term" value="F:hydrolase activity"/>
    <property type="evidence" value="ECO:0007669"/>
    <property type="project" value="UniProtKB-KW"/>
</dbReference>
<dbReference type="Gene3D" id="3.40.50.300">
    <property type="entry name" value="P-loop containing nucleotide triphosphate hydrolases"/>
    <property type="match status" value="2"/>
</dbReference>
<dbReference type="InterPro" id="IPR045055">
    <property type="entry name" value="DNA2/NAM7-like"/>
</dbReference>
<evidence type="ECO:0000259" key="7">
    <source>
        <dbReference type="Pfam" id="PF13087"/>
    </source>
</evidence>
<feature type="region of interest" description="Disordered" evidence="5">
    <location>
        <begin position="1056"/>
        <end position="1110"/>
    </location>
</feature>
<dbReference type="Pfam" id="PF23576">
    <property type="entry name" value="SEN1_barrel"/>
    <property type="match status" value="1"/>
</dbReference>
<dbReference type="GO" id="GO:0005524">
    <property type="term" value="F:ATP binding"/>
    <property type="evidence" value="ECO:0007669"/>
    <property type="project" value="UniProtKB-KW"/>
</dbReference>
<feature type="region of interest" description="Disordered" evidence="5">
    <location>
        <begin position="2447"/>
        <end position="2496"/>
    </location>
</feature>
<dbReference type="GO" id="GO:0005694">
    <property type="term" value="C:chromosome"/>
    <property type="evidence" value="ECO:0007669"/>
    <property type="project" value="UniProtKB-ARBA"/>
</dbReference>
<feature type="compositionally biased region" description="Polar residues" evidence="5">
    <location>
        <begin position="2454"/>
        <end position="2465"/>
    </location>
</feature>
<dbReference type="Pfam" id="PF13086">
    <property type="entry name" value="AAA_11"/>
    <property type="match status" value="1"/>
</dbReference>
<feature type="compositionally biased region" description="Pro residues" evidence="5">
    <location>
        <begin position="1090"/>
        <end position="1104"/>
    </location>
</feature>
<feature type="compositionally biased region" description="Basic and acidic residues" evidence="5">
    <location>
        <begin position="2350"/>
        <end position="2361"/>
    </location>
</feature>
<dbReference type="CDD" id="cd18042">
    <property type="entry name" value="DEXXQc_SETX"/>
    <property type="match status" value="1"/>
</dbReference>
<evidence type="ECO:0000256" key="1">
    <source>
        <dbReference type="ARBA" id="ARBA00022741"/>
    </source>
</evidence>
<dbReference type="GO" id="GO:0004386">
    <property type="term" value="F:helicase activity"/>
    <property type="evidence" value="ECO:0007669"/>
    <property type="project" value="UniProtKB-KW"/>
</dbReference>
<dbReference type="InterPro" id="IPR041677">
    <property type="entry name" value="DNA2/NAM7_AAA_11"/>
</dbReference>
<dbReference type="Pfam" id="PF13087">
    <property type="entry name" value="AAA_12"/>
    <property type="match status" value="1"/>
</dbReference>
<evidence type="ECO:0000256" key="4">
    <source>
        <dbReference type="ARBA" id="ARBA00022840"/>
    </source>
</evidence>
<feature type="compositionally biased region" description="Basic and acidic residues" evidence="5">
    <location>
        <begin position="2485"/>
        <end position="2496"/>
    </location>
</feature>
<comment type="caution">
    <text evidence="9">The sequence shown here is derived from an EMBL/GenBank/DDBJ whole genome shotgun (WGS) entry which is preliminary data.</text>
</comment>
<feature type="domain" description="DNA2/NAM7 helicase-like C-terminal" evidence="7">
    <location>
        <begin position="2043"/>
        <end position="2244"/>
    </location>
</feature>
<dbReference type="EMBL" id="JBGMDY010000011">
    <property type="protein sequence ID" value="KAL2316514.1"/>
    <property type="molecule type" value="Genomic_DNA"/>
</dbReference>
<dbReference type="InterPro" id="IPR047187">
    <property type="entry name" value="SF1_C_Upf1"/>
</dbReference>
<evidence type="ECO:0000259" key="8">
    <source>
        <dbReference type="Pfam" id="PF23576"/>
    </source>
</evidence>
<evidence type="ECO:0000259" key="6">
    <source>
        <dbReference type="Pfam" id="PF13086"/>
    </source>
</evidence>
<evidence type="ECO:0000256" key="3">
    <source>
        <dbReference type="ARBA" id="ARBA00022806"/>
    </source>
</evidence>
<organism evidence="9 10">
    <name type="scientific">Flemingia macrophylla</name>
    <dbReference type="NCBI Taxonomy" id="520843"/>
    <lineage>
        <taxon>Eukaryota</taxon>
        <taxon>Viridiplantae</taxon>
        <taxon>Streptophyta</taxon>
        <taxon>Embryophyta</taxon>
        <taxon>Tracheophyta</taxon>
        <taxon>Spermatophyta</taxon>
        <taxon>Magnoliopsida</taxon>
        <taxon>eudicotyledons</taxon>
        <taxon>Gunneridae</taxon>
        <taxon>Pentapetalae</taxon>
        <taxon>rosids</taxon>
        <taxon>fabids</taxon>
        <taxon>Fabales</taxon>
        <taxon>Fabaceae</taxon>
        <taxon>Papilionoideae</taxon>
        <taxon>50 kb inversion clade</taxon>
        <taxon>NPAAA clade</taxon>
        <taxon>indigoferoid/millettioid clade</taxon>
        <taxon>Phaseoleae</taxon>
        <taxon>Flemingia</taxon>
    </lineage>
</organism>
<dbReference type="FunFam" id="3.40.50.300:FF:000326">
    <property type="entry name" value="P-loop containing nucleoside triphosphate hydrolase"/>
    <property type="match status" value="1"/>
</dbReference>
<feature type="compositionally biased region" description="Basic and acidic residues" evidence="5">
    <location>
        <begin position="1913"/>
        <end position="1923"/>
    </location>
</feature>
<feature type="region of interest" description="Disordered" evidence="5">
    <location>
        <begin position="2324"/>
        <end position="2361"/>
    </location>
</feature>
<evidence type="ECO:0000313" key="10">
    <source>
        <dbReference type="Proteomes" id="UP001603857"/>
    </source>
</evidence>
<keyword evidence="1" id="KW-0547">Nucleotide-binding</keyword>
<dbReference type="PANTHER" id="PTHR10887:SF495">
    <property type="entry name" value="HELICASE SENATAXIN ISOFORM X1-RELATED"/>
    <property type="match status" value="1"/>
</dbReference>
<evidence type="ECO:0000256" key="5">
    <source>
        <dbReference type="SAM" id="MobiDB-lite"/>
    </source>
</evidence>
<feature type="region of interest" description="Disordered" evidence="5">
    <location>
        <begin position="1903"/>
        <end position="1923"/>
    </location>
</feature>
<evidence type="ECO:0000313" key="9">
    <source>
        <dbReference type="EMBL" id="KAL2316514.1"/>
    </source>
</evidence>
<feature type="compositionally biased region" description="Basic and acidic residues" evidence="5">
    <location>
        <begin position="2324"/>
        <end position="2338"/>
    </location>
</feature>
<feature type="region of interest" description="Disordered" evidence="5">
    <location>
        <begin position="2517"/>
        <end position="2546"/>
    </location>
</feature>
<feature type="domain" description="Helicase SEN1 beta-barrel" evidence="8">
    <location>
        <begin position="1569"/>
        <end position="1669"/>
    </location>
</feature>
<protein>
    <submittedName>
        <fullName evidence="9">Uncharacterized protein</fullName>
    </submittedName>
</protein>
<keyword evidence="3" id="KW-0347">Helicase</keyword>
<evidence type="ECO:0000256" key="2">
    <source>
        <dbReference type="ARBA" id="ARBA00022801"/>
    </source>
</evidence>